<protein>
    <recommendedName>
        <fullName evidence="7">Small ribosomal subunit protein mS29</fullName>
    </recommendedName>
</protein>
<evidence type="ECO:0000256" key="7">
    <source>
        <dbReference type="ARBA" id="ARBA00035140"/>
    </source>
</evidence>
<keyword evidence="5" id="KW-0496">Mitochondrion</keyword>
<comment type="similarity">
    <text evidence="2">Belongs to the mitochondrion-specific ribosomal protein mS29 family.</text>
</comment>
<dbReference type="InterPro" id="IPR027417">
    <property type="entry name" value="P-loop_NTPase"/>
</dbReference>
<name>A0A7S3PHJ7_9STRA</name>
<gene>
    <name evidence="9" type="ORF">ASTO00021_LOCUS7396</name>
</gene>
<reference evidence="9" key="1">
    <citation type="submission" date="2021-01" db="EMBL/GenBank/DDBJ databases">
        <authorList>
            <person name="Corre E."/>
            <person name="Pelletier E."/>
            <person name="Niang G."/>
            <person name="Scheremetjew M."/>
            <person name="Finn R."/>
            <person name="Kale V."/>
            <person name="Holt S."/>
            <person name="Cochrane G."/>
            <person name="Meng A."/>
            <person name="Brown T."/>
            <person name="Cohen L."/>
        </authorList>
    </citation>
    <scope>NUCLEOTIDE SEQUENCE</scope>
    <source>
        <strain evidence="9">GSBS06</strain>
    </source>
</reference>
<proteinExistence type="inferred from homology"/>
<feature type="region of interest" description="Disordered" evidence="8">
    <location>
        <begin position="58"/>
        <end position="84"/>
    </location>
</feature>
<keyword evidence="4" id="KW-0689">Ribosomal protein</keyword>
<evidence type="ECO:0000313" key="9">
    <source>
        <dbReference type="EMBL" id="CAE0437155.1"/>
    </source>
</evidence>
<comment type="subcellular location">
    <subcellularLocation>
        <location evidence="1">Mitochondrion</location>
    </subcellularLocation>
</comment>
<dbReference type="AlphaFoldDB" id="A0A7S3PHJ7"/>
<dbReference type="GO" id="GO:0003735">
    <property type="term" value="F:structural constituent of ribosome"/>
    <property type="evidence" value="ECO:0007669"/>
    <property type="project" value="TreeGrafter"/>
</dbReference>
<evidence type="ECO:0000256" key="8">
    <source>
        <dbReference type="SAM" id="MobiDB-lite"/>
    </source>
</evidence>
<evidence type="ECO:0000256" key="6">
    <source>
        <dbReference type="ARBA" id="ARBA00023274"/>
    </source>
</evidence>
<dbReference type="SUPFAM" id="SSF52540">
    <property type="entry name" value="P-loop containing nucleoside triphosphate hydrolases"/>
    <property type="match status" value="1"/>
</dbReference>
<accession>A0A7S3PHJ7</accession>
<organism evidence="9">
    <name type="scientific">Aplanochytrium stocchinoi</name>
    <dbReference type="NCBI Taxonomy" id="215587"/>
    <lineage>
        <taxon>Eukaryota</taxon>
        <taxon>Sar</taxon>
        <taxon>Stramenopiles</taxon>
        <taxon>Bigyra</taxon>
        <taxon>Labyrinthulomycetes</taxon>
        <taxon>Thraustochytrida</taxon>
        <taxon>Thraustochytriidae</taxon>
        <taxon>Aplanochytrium</taxon>
    </lineage>
</organism>
<evidence type="ECO:0000256" key="5">
    <source>
        <dbReference type="ARBA" id="ARBA00023128"/>
    </source>
</evidence>
<dbReference type="GO" id="GO:0005763">
    <property type="term" value="C:mitochondrial small ribosomal subunit"/>
    <property type="evidence" value="ECO:0007669"/>
    <property type="project" value="TreeGrafter"/>
</dbReference>
<evidence type="ECO:0000256" key="2">
    <source>
        <dbReference type="ARBA" id="ARBA00009863"/>
    </source>
</evidence>
<dbReference type="EMBL" id="HBIN01009924">
    <property type="protein sequence ID" value="CAE0437155.1"/>
    <property type="molecule type" value="Transcribed_RNA"/>
</dbReference>
<dbReference type="Pfam" id="PF10236">
    <property type="entry name" value="DAP3"/>
    <property type="match status" value="1"/>
</dbReference>
<keyword evidence="6" id="KW-0687">Ribonucleoprotein</keyword>
<keyword evidence="3" id="KW-0809">Transit peptide</keyword>
<evidence type="ECO:0000256" key="3">
    <source>
        <dbReference type="ARBA" id="ARBA00022946"/>
    </source>
</evidence>
<dbReference type="PANTHER" id="PTHR12810:SF0">
    <property type="entry name" value="SMALL RIBOSOMAL SUBUNIT PROTEIN MS29"/>
    <property type="match status" value="1"/>
</dbReference>
<sequence>MAMAFRSSVYVGLGIGHRVHTGFALLNSSKLLYQQSFKRRNNIAWVQSQRFCSIKNKNKNANANAKKNRSQNRSHNKKDAAAENSENIKDVRLSALYPKLYTSNPFTKITFSDVGKYLETPDAENIICEGLCGETEMEFSATGKSYIQIREQTVTLLQKLESFAPTSTSQQSKVEKKGNNNHERMNLEPMILVEGMRGCGKSTLLNAVVLYARENGWLVMFARNPRDWISEKYGFVLGTETGAAVVRSQITTDRFGQPNLAVSLLKDIQKAHGDKLQNLEQKREYLHQLYQREKEGKIEKKLTTIIERGLKFPIHASNCLFDLRMELGLVSEYPVLIVCDQFNSLYWPTPYWYQGNQVTSEQLLTTSTFRCLDEDGNIRHDYKIRNGTILCATTKSFDSPFLGKAAEEYTPFYRNSTLYEPFNDNQDLKPESRKAFKSSRGISLRMKNLDREEFKNSLKHYEQALNSGFPPLTEHESEFLNVLTQGNPKKLRENITTYSAIDNLRSL</sequence>
<evidence type="ECO:0000256" key="4">
    <source>
        <dbReference type="ARBA" id="ARBA00022980"/>
    </source>
</evidence>
<evidence type="ECO:0000256" key="1">
    <source>
        <dbReference type="ARBA" id="ARBA00004173"/>
    </source>
</evidence>
<dbReference type="InterPro" id="IPR019368">
    <property type="entry name" value="Ribosomal_mS29"/>
</dbReference>
<feature type="compositionally biased region" description="Basic residues" evidence="8">
    <location>
        <begin position="66"/>
        <end position="76"/>
    </location>
</feature>
<dbReference type="PANTHER" id="PTHR12810">
    <property type="entry name" value="MITOCHONDRIAL 28S RIBOSOMAL PROTEIN S29"/>
    <property type="match status" value="1"/>
</dbReference>